<dbReference type="InterPro" id="IPR029151">
    <property type="entry name" value="Sensor-like_sf"/>
</dbReference>
<dbReference type="InterPro" id="IPR000160">
    <property type="entry name" value="GGDEF_dom"/>
</dbReference>
<dbReference type="SMART" id="SM00267">
    <property type="entry name" value="GGDEF"/>
    <property type="match status" value="1"/>
</dbReference>
<keyword evidence="1" id="KW-1133">Transmembrane helix</keyword>
<organism evidence="3 4">
    <name type="scientific">Paramaledivibacter caminithermalis (strain DSM 15212 / CIP 107654 / DViRD3)</name>
    <name type="common">Clostridium caminithermale</name>
    <dbReference type="NCBI Taxonomy" id="1121301"/>
    <lineage>
        <taxon>Bacteria</taxon>
        <taxon>Bacillati</taxon>
        <taxon>Bacillota</taxon>
        <taxon>Clostridia</taxon>
        <taxon>Peptostreptococcales</taxon>
        <taxon>Caminicellaceae</taxon>
        <taxon>Paramaledivibacter</taxon>
    </lineage>
</organism>
<dbReference type="SUPFAM" id="SSF55073">
    <property type="entry name" value="Nucleotide cyclase"/>
    <property type="match status" value="1"/>
</dbReference>
<keyword evidence="4" id="KW-1185">Reference proteome</keyword>
<gene>
    <name evidence="3" type="ORF">SAMN02745912_00975</name>
</gene>
<evidence type="ECO:0000259" key="2">
    <source>
        <dbReference type="PROSITE" id="PS50887"/>
    </source>
</evidence>
<dbReference type="GO" id="GO:0043709">
    <property type="term" value="P:cell adhesion involved in single-species biofilm formation"/>
    <property type="evidence" value="ECO:0007669"/>
    <property type="project" value="TreeGrafter"/>
</dbReference>
<dbReference type="Gene3D" id="3.30.70.270">
    <property type="match status" value="1"/>
</dbReference>
<dbReference type="InterPro" id="IPR029787">
    <property type="entry name" value="Nucleotide_cyclase"/>
</dbReference>
<dbReference type="FunFam" id="3.30.70.270:FF:000001">
    <property type="entry name" value="Diguanylate cyclase domain protein"/>
    <property type="match status" value="1"/>
</dbReference>
<dbReference type="CDD" id="cd01949">
    <property type="entry name" value="GGDEF"/>
    <property type="match status" value="1"/>
</dbReference>
<dbReference type="GO" id="GO:1902201">
    <property type="term" value="P:negative regulation of bacterial-type flagellum-dependent cell motility"/>
    <property type="evidence" value="ECO:0007669"/>
    <property type="project" value="TreeGrafter"/>
</dbReference>
<proteinExistence type="predicted"/>
<dbReference type="AlphaFoldDB" id="A0A1M6LY81"/>
<dbReference type="Pfam" id="PF00990">
    <property type="entry name" value="GGDEF"/>
    <property type="match status" value="1"/>
</dbReference>
<feature type="transmembrane region" description="Helical" evidence="1">
    <location>
        <begin position="230"/>
        <end position="253"/>
    </location>
</feature>
<dbReference type="Proteomes" id="UP000184465">
    <property type="component" value="Unassembled WGS sequence"/>
</dbReference>
<accession>A0A1M6LY81</accession>
<name>A0A1M6LY81_PARC5</name>
<dbReference type="GO" id="GO:0052621">
    <property type="term" value="F:diguanylate cyclase activity"/>
    <property type="evidence" value="ECO:0007669"/>
    <property type="project" value="TreeGrafter"/>
</dbReference>
<protein>
    <submittedName>
        <fullName evidence="3">Diguanylate cyclase (GGDEF) domain-containing protein</fullName>
    </submittedName>
</protein>
<reference evidence="3 4" key="1">
    <citation type="submission" date="2016-11" db="EMBL/GenBank/DDBJ databases">
        <authorList>
            <person name="Jaros S."/>
            <person name="Januszkiewicz K."/>
            <person name="Wedrychowicz H."/>
        </authorList>
    </citation>
    <scope>NUCLEOTIDE SEQUENCE [LARGE SCALE GENOMIC DNA]</scope>
    <source>
        <strain evidence="3 4">DSM 15212</strain>
    </source>
</reference>
<dbReference type="EMBL" id="FRAG01000008">
    <property type="protein sequence ID" value="SHJ76146.1"/>
    <property type="molecule type" value="Genomic_DNA"/>
</dbReference>
<feature type="domain" description="GGDEF" evidence="2">
    <location>
        <begin position="299"/>
        <end position="436"/>
    </location>
</feature>
<evidence type="ECO:0000313" key="4">
    <source>
        <dbReference type="Proteomes" id="UP000184465"/>
    </source>
</evidence>
<dbReference type="InterPro" id="IPR043128">
    <property type="entry name" value="Rev_trsase/Diguanyl_cyclase"/>
</dbReference>
<sequence>MYSKKLANNKVHSYYRRYFIIIAVIWITSLLFLSYFSYTRVAKNIKEQLGNKAMLLAKDISQRFVLKEKDFNELLRLDFNKVLQHPINKEFEKDIRSVIKDSDIKYVYLEVPLIPSQVKYTVEAGEEEIYNAKLGTPLQVIYLLDAVISDEVRLEDTNGKWYVDKDRYNVMDKKFYDIYESKKTSYHIVRDRWGNYITGYAPFYDDNGNYIGLIGVDIFIKKYNKILLEYSIWICGFILINLIIGIMATHLWFRVKSAEKYAKEKDLLSALDDLTSILNRRKFMEIFEDEWKKGIETKESLSLFLIDVDYFKEYNDNYGHLKGDELLKKIAFVLKHNVKKYGGYVARYGGDEFIVLLTNIDIKQSEKIGNNIVEALYKLKIEHKYSKISNYQTVSIGLANMIPTQKTFPQFLFSYADKALYKAKHYGRNRICVWKKQSFN</sequence>
<dbReference type="InterPro" id="IPR050469">
    <property type="entry name" value="Diguanylate_Cyclase"/>
</dbReference>
<dbReference type="STRING" id="1121301.SAMN02745912_00975"/>
<dbReference type="OrthoDB" id="9805474at2"/>
<dbReference type="GO" id="GO:0005886">
    <property type="term" value="C:plasma membrane"/>
    <property type="evidence" value="ECO:0007669"/>
    <property type="project" value="TreeGrafter"/>
</dbReference>
<evidence type="ECO:0000313" key="3">
    <source>
        <dbReference type="EMBL" id="SHJ76146.1"/>
    </source>
</evidence>
<dbReference type="RefSeq" id="WP_073147538.1">
    <property type="nucleotide sequence ID" value="NZ_FRAG01000008.1"/>
</dbReference>
<keyword evidence="1" id="KW-0812">Transmembrane</keyword>
<dbReference type="NCBIfam" id="TIGR00254">
    <property type="entry name" value="GGDEF"/>
    <property type="match status" value="1"/>
</dbReference>
<dbReference type="PANTHER" id="PTHR45138">
    <property type="entry name" value="REGULATORY COMPONENTS OF SENSORY TRANSDUCTION SYSTEM"/>
    <property type="match status" value="1"/>
</dbReference>
<dbReference type="PROSITE" id="PS50887">
    <property type="entry name" value="GGDEF"/>
    <property type="match status" value="1"/>
</dbReference>
<evidence type="ECO:0000256" key="1">
    <source>
        <dbReference type="SAM" id="Phobius"/>
    </source>
</evidence>
<keyword evidence="1" id="KW-0472">Membrane</keyword>
<feature type="transmembrane region" description="Helical" evidence="1">
    <location>
        <begin position="18"/>
        <end position="38"/>
    </location>
</feature>
<dbReference type="PANTHER" id="PTHR45138:SF9">
    <property type="entry name" value="DIGUANYLATE CYCLASE DGCM-RELATED"/>
    <property type="match status" value="1"/>
</dbReference>
<dbReference type="SUPFAM" id="SSF103190">
    <property type="entry name" value="Sensory domain-like"/>
    <property type="match status" value="1"/>
</dbReference>